<name>A0ABW0ZQ16_9ACTN</name>
<keyword evidence="4" id="KW-1185">Reference proteome</keyword>
<gene>
    <name evidence="3" type="ORF">ACFPZN_06940</name>
</gene>
<dbReference type="InterPro" id="IPR036396">
    <property type="entry name" value="Cyt_P450_sf"/>
</dbReference>
<dbReference type="InterPro" id="IPR017972">
    <property type="entry name" value="Cyt_P450_CS"/>
</dbReference>
<dbReference type="Pfam" id="PF00067">
    <property type="entry name" value="p450"/>
    <property type="match status" value="1"/>
</dbReference>
<dbReference type="PANTHER" id="PTHR46696:SF4">
    <property type="entry name" value="BIOTIN BIOSYNTHESIS CYTOCHROME P450"/>
    <property type="match status" value="1"/>
</dbReference>
<evidence type="ECO:0000313" key="4">
    <source>
        <dbReference type="Proteomes" id="UP001596074"/>
    </source>
</evidence>
<dbReference type="EMBL" id="JBHSON010000007">
    <property type="protein sequence ID" value="MFC5745336.1"/>
    <property type="molecule type" value="Genomic_DNA"/>
</dbReference>
<dbReference type="Gene3D" id="1.10.630.10">
    <property type="entry name" value="Cytochrome P450"/>
    <property type="match status" value="1"/>
</dbReference>
<evidence type="ECO:0000313" key="3">
    <source>
        <dbReference type="EMBL" id="MFC5745336.1"/>
    </source>
</evidence>
<keyword evidence="2" id="KW-0560">Oxidoreductase</keyword>
<dbReference type="InterPro" id="IPR002397">
    <property type="entry name" value="Cyt_P450_B"/>
</dbReference>
<keyword evidence="2" id="KW-0503">Monooxygenase</keyword>
<keyword evidence="2" id="KW-0479">Metal-binding</keyword>
<keyword evidence="2" id="KW-0349">Heme</keyword>
<dbReference type="PANTHER" id="PTHR46696">
    <property type="entry name" value="P450, PUTATIVE (EUROFUNG)-RELATED"/>
    <property type="match status" value="1"/>
</dbReference>
<organism evidence="3 4">
    <name type="scientific">Actinomadura rugatobispora</name>
    <dbReference type="NCBI Taxonomy" id="1994"/>
    <lineage>
        <taxon>Bacteria</taxon>
        <taxon>Bacillati</taxon>
        <taxon>Actinomycetota</taxon>
        <taxon>Actinomycetes</taxon>
        <taxon>Streptosporangiales</taxon>
        <taxon>Thermomonosporaceae</taxon>
        <taxon>Actinomadura</taxon>
    </lineage>
</organism>
<dbReference type="PRINTS" id="PR00359">
    <property type="entry name" value="BP450"/>
</dbReference>
<sequence>MSDLADRIRLDDPSWYRQDDAHDLLDEARRVDPVLYFEDFNTFLLTRYEDIRYVSRTPEIYSSAHGITLNDAKYGDITHSFFPEGAELITATDPPRHRELRRVIQPTFAPRAIADMEPRIRANAIDLVARIKPGEEIDVVDQIAVPLPIHTICAVLGIESVPVDHIRSWTDDVERMGGDLSKAELAEVAQSLVPLNEFLVAALEAKRGCTGADLISTLLQAEIDNEKLRDINILMLTTATLVAGNGTTRSLIGNTIDTLAAHPRELDRLVSDPSLCASAITEVLRFTAPVPGFLRTVTSDTVLNGTRIRRGQHVYMCYGAANRDPSVFSDPHRFDVGRDRRPVHLSFGSGEHACPGNFIARLEVQVLLNELVTRFVGWEVGADPVPVMSIMTNAYERLPVTFHTTL</sequence>
<dbReference type="RefSeq" id="WP_378280959.1">
    <property type="nucleotide sequence ID" value="NZ_JBHSON010000007.1"/>
</dbReference>
<proteinExistence type="inferred from homology"/>
<dbReference type="SUPFAM" id="SSF48264">
    <property type="entry name" value="Cytochrome P450"/>
    <property type="match status" value="1"/>
</dbReference>
<keyword evidence="2" id="KW-0408">Iron</keyword>
<dbReference type="Proteomes" id="UP001596074">
    <property type="component" value="Unassembled WGS sequence"/>
</dbReference>
<evidence type="ECO:0000256" key="2">
    <source>
        <dbReference type="RuleBase" id="RU000461"/>
    </source>
</evidence>
<comment type="similarity">
    <text evidence="1 2">Belongs to the cytochrome P450 family.</text>
</comment>
<reference evidence="4" key="1">
    <citation type="journal article" date="2019" name="Int. J. Syst. Evol. Microbiol.">
        <title>The Global Catalogue of Microorganisms (GCM) 10K type strain sequencing project: providing services to taxonomists for standard genome sequencing and annotation.</title>
        <authorList>
            <consortium name="The Broad Institute Genomics Platform"/>
            <consortium name="The Broad Institute Genome Sequencing Center for Infectious Disease"/>
            <person name="Wu L."/>
            <person name="Ma J."/>
        </authorList>
    </citation>
    <scope>NUCLEOTIDE SEQUENCE [LARGE SCALE GENOMIC DNA]</scope>
    <source>
        <strain evidence="4">KCTC 42087</strain>
    </source>
</reference>
<evidence type="ECO:0000256" key="1">
    <source>
        <dbReference type="ARBA" id="ARBA00010617"/>
    </source>
</evidence>
<dbReference type="InterPro" id="IPR001128">
    <property type="entry name" value="Cyt_P450"/>
</dbReference>
<comment type="caution">
    <text evidence="3">The sequence shown here is derived from an EMBL/GenBank/DDBJ whole genome shotgun (WGS) entry which is preliminary data.</text>
</comment>
<dbReference type="PROSITE" id="PS00086">
    <property type="entry name" value="CYTOCHROME_P450"/>
    <property type="match status" value="1"/>
</dbReference>
<accession>A0ABW0ZQ16</accession>
<protein>
    <submittedName>
        <fullName evidence="3">Cytochrome P450</fullName>
    </submittedName>
</protein>